<comment type="caution">
    <text evidence="2">The sequence shown here is derived from an EMBL/GenBank/DDBJ whole genome shotgun (WGS) entry which is preliminary data.</text>
</comment>
<feature type="compositionally biased region" description="Basic and acidic residues" evidence="1">
    <location>
        <begin position="241"/>
        <end position="258"/>
    </location>
</feature>
<name>A0A5N4DZ49_CAMDR</name>
<reference evidence="2 3" key="1">
    <citation type="journal article" date="2019" name="Mol. Ecol. Resour.">
        <title>Improving Illumina assemblies with Hi-C and long reads: an example with the North African dromedary.</title>
        <authorList>
            <person name="Elbers J.P."/>
            <person name="Rogers M.F."/>
            <person name="Perelman P.L."/>
            <person name="Proskuryakova A.A."/>
            <person name="Serdyukova N.A."/>
            <person name="Johnson W.E."/>
            <person name="Horin P."/>
            <person name="Corander J."/>
            <person name="Murphy D."/>
            <person name="Burger P.A."/>
        </authorList>
    </citation>
    <scope>NUCLEOTIDE SEQUENCE [LARGE SCALE GENOMIC DNA]</scope>
    <source>
        <strain evidence="2">Drom800</strain>
        <tissue evidence="2">Blood</tissue>
    </source>
</reference>
<feature type="region of interest" description="Disordered" evidence="1">
    <location>
        <begin position="408"/>
        <end position="477"/>
    </location>
</feature>
<feature type="region of interest" description="Disordered" evidence="1">
    <location>
        <begin position="91"/>
        <end position="142"/>
    </location>
</feature>
<protein>
    <submittedName>
        <fullName evidence="2">Uncharacterized protein</fullName>
    </submittedName>
</protein>
<evidence type="ECO:0000256" key="1">
    <source>
        <dbReference type="SAM" id="MobiDB-lite"/>
    </source>
</evidence>
<accession>A0A5N4DZ49</accession>
<gene>
    <name evidence="2" type="ORF">Cadr_000008352</name>
</gene>
<dbReference type="AlphaFoldDB" id="A0A5N4DZ49"/>
<sequence>MWLVATYWKAQPWKPLIPQFPRRVREAHPVPSPRAAPAGCGRILAAAAKAPRPRGRGFQSAGAPLTVRPAVRCWLDPATSRYSVTCGDVSGSSAGRGTFPREGWGGGARPTSSHLGPSRLRHQGAHGLRAAAPGPWQTGSSALWDREAPGHLAYRRPLAPPEETAEAAQTPTVGSQPLPAGRPPPTASPPQAWTLLDHLSRNQSLPACFLGQAPVLKQAVASGRSRRGPIIMGRLPGLRSTRPEQDHSSRLPRARLESNHPSSLHHVLKKEKPPQEPEPCPTGSQSGKGGKPRHQGPRAYCHCAHHSANPFTPPYLASPTDPLDREDKGLERTTNYKEGGFLEGVGLDPGPARWEGGKGVARGMQGGGNRNEGKMKEVGLRVLAGLEVKVGKEVEWWLGANGQGPEVFSRSKRARLQGQEGQEPWGDGAQGQEKGAGRIREGQGEKSAALWRDPHGWELAPETCGSSRPSQARRTAA</sequence>
<dbReference type="EMBL" id="JWIN03000007">
    <property type="protein sequence ID" value="KAB1276379.1"/>
    <property type="molecule type" value="Genomic_DNA"/>
</dbReference>
<feature type="region of interest" description="Disordered" evidence="1">
    <location>
        <begin position="161"/>
        <end position="192"/>
    </location>
</feature>
<proteinExistence type="predicted"/>
<evidence type="ECO:0000313" key="3">
    <source>
        <dbReference type="Proteomes" id="UP000299084"/>
    </source>
</evidence>
<dbReference type="Proteomes" id="UP000299084">
    <property type="component" value="Unassembled WGS sequence"/>
</dbReference>
<feature type="region of interest" description="Disordered" evidence="1">
    <location>
        <begin position="220"/>
        <end position="298"/>
    </location>
</feature>
<keyword evidence="3" id="KW-1185">Reference proteome</keyword>
<evidence type="ECO:0000313" key="2">
    <source>
        <dbReference type="EMBL" id="KAB1276379.1"/>
    </source>
</evidence>
<organism evidence="2 3">
    <name type="scientific">Camelus dromedarius</name>
    <name type="common">Dromedary</name>
    <name type="synonym">Arabian camel</name>
    <dbReference type="NCBI Taxonomy" id="9838"/>
    <lineage>
        <taxon>Eukaryota</taxon>
        <taxon>Metazoa</taxon>
        <taxon>Chordata</taxon>
        <taxon>Craniata</taxon>
        <taxon>Vertebrata</taxon>
        <taxon>Euteleostomi</taxon>
        <taxon>Mammalia</taxon>
        <taxon>Eutheria</taxon>
        <taxon>Laurasiatheria</taxon>
        <taxon>Artiodactyla</taxon>
        <taxon>Tylopoda</taxon>
        <taxon>Camelidae</taxon>
        <taxon>Camelus</taxon>
    </lineage>
</organism>
<feature type="compositionally biased region" description="Basic and acidic residues" evidence="1">
    <location>
        <begin position="435"/>
        <end position="444"/>
    </location>
</feature>
<feature type="compositionally biased region" description="Polar residues" evidence="1">
    <location>
        <begin position="464"/>
        <end position="477"/>
    </location>
</feature>